<dbReference type="EMBL" id="ML213503">
    <property type="protein sequence ID" value="TFK56908.1"/>
    <property type="molecule type" value="Genomic_DNA"/>
</dbReference>
<proteinExistence type="predicted"/>
<dbReference type="SUPFAM" id="SSF52047">
    <property type="entry name" value="RNI-like"/>
    <property type="match status" value="1"/>
</dbReference>
<evidence type="ECO:0000259" key="2">
    <source>
        <dbReference type="Pfam" id="PF12937"/>
    </source>
</evidence>
<dbReference type="InterPro" id="IPR001810">
    <property type="entry name" value="F-box_dom"/>
</dbReference>
<reference evidence="3 4" key="1">
    <citation type="journal article" date="2019" name="Nat. Ecol. Evol.">
        <title>Megaphylogeny resolves global patterns of mushroom evolution.</title>
        <authorList>
            <person name="Varga T."/>
            <person name="Krizsan K."/>
            <person name="Foldi C."/>
            <person name="Dima B."/>
            <person name="Sanchez-Garcia M."/>
            <person name="Sanchez-Ramirez S."/>
            <person name="Szollosi G.J."/>
            <person name="Szarkandi J.G."/>
            <person name="Papp V."/>
            <person name="Albert L."/>
            <person name="Andreopoulos W."/>
            <person name="Angelini C."/>
            <person name="Antonin V."/>
            <person name="Barry K.W."/>
            <person name="Bougher N.L."/>
            <person name="Buchanan P."/>
            <person name="Buyck B."/>
            <person name="Bense V."/>
            <person name="Catcheside P."/>
            <person name="Chovatia M."/>
            <person name="Cooper J."/>
            <person name="Damon W."/>
            <person name="Desjardin D."/>
            <person name="Finy P."/>
            <person name="Geml J."/>
            <person name="Haridas S."/>
            <person name="Hughes K."/>
            <person name="Justo A."/>
            <person name="Karasinski D."/>
            <person name="Kautmanova I."/>
            <person name="Kiss B."/>
            <person name="Kocsube S."/>
            <person name="Kotiranta H."/>
            <person name="LaButti K.M."/>
            <person name="Lechner B.E."/>
            <person name="Liimatainen K."/>
            <person name="Lipzen A."/>
            <person name="Lukacs Z."/>
            <person name="Mihaltcheva S."/>
            <person name="Morgado L.N."/>
            <person name="Niskanen T."/>
            <person name="Noordeloos M.E."/>
            <person name="Ohm R.A."/>
            <person name="Ortiz-Santana B."/>
            <person name="Ovrebo C."/>
            <person name="Racz N."/>
            <person name="Riley R."/>
            <person name="Savchenko A."/>
            <person name="Shiryaev A."/>
            <person name="Soop K."/>
            <person name="Spirin V."/>
            <person name="Szebenyi C."/>
            <person name="Tomsovsky M."/>
            <person name="Tulloss R.E."/>
            <person name="Uehling J."/>
            <person name="Grigoriev I.V."/>
            <person name="Vagvolgyi C."/>
            <person name="Papp T."/>
            <person name="Martin F.M."/>
            <person name="Miettinen O."/>
            <person name="Hibbett D.S."/>
            <person name="Nagy L.G."/>
        </authorList>
    </citation>
    <scope>NUCLEOTIDE SEQUENCE [LARGE SCALE GENOMIC DNA]</scope>
    <source>
        <strain evidence="3 4">OMC1185</strain>
    </source>
</reference>
<feature type="domain" description="F-box" evidence="2">
    <location>
        <begin position="61"/>
        <end position="112"/>
    </location>
</feature>
<dbReference type="SUPFAM" id="SSF81383">
    <property type="entry name" value="F-box domain"/>
    <property type="match status" value="1"/>
</dbReference>
<dbReference type="STRING" id="5364.A0A5C3NL79"/>
<name>A0A5C3NL79_9AGAM</name>
<dbReference type="Proteomes" id="UP000305948">
    <property type="component" value="Unassembled WGS sequence"/>
</dbReference>
<dbReference type="Gene3D" id="1.20.1280.50">
    <property type="match status" value="1"/>
</dbReference>
<dbReference type="AlphaFoldDB" id="A0A5C3NL79"/>
<dbReference type="Pfam" id="PF12937">
    <property type="entry name" value="F-box-like"/>
    <property type="match status" value="1"/>
</dbReference>
<gene>
    <name evidence="3" type="ORF">OE88DRAFT_1650413</name>
</gene>
<keyword evidence="4" id="KW-1185">Reference proteome</keyword>
<protein>
    <recommendedName>
        <fullName evidence="2">F-box domain-containing protein</fullName>
    </recommendedName>
</protein>
<dbReference type="InterPro" id="IPR032675">
    <property type="entry name" value="LRR_dom_sf"/>
</dbReference>
<organism evidence="3 4">
    <name type="scientific">Heliocybe sulcata</name>
    <dbReference type="NCBI Taxonomy" id="5364"/>
    <lineage>
        <taxon>Eukaryota</taxon>
        <taxon>Fungi</taxon>
        <taxon>Dikarya</taxon>
        <taxon>Basidiomycota</taxon>
        <taxon>Agaricomycotina</taxon>
        <taxon>Agaricomycetes</taxon>
        <taxon>Gloeophyllales</taxon>
        <taxon>Gloeophyllaceae</taxon>
        <taxon>Heliocybe</taxon>
    </lineage>
</organism>
<accession>A0A5C3NL79</accession>
<dbReference type="Gene3D" id="3.80.10.10">
    <property type="entry name" value="Ribonuclease Inhibitor"/>
    <property type="match status" value="1"/>
</dbReference>
<evidence type="ECO:0000313" key="3">
    <source>
        <dbReference type="EMBL" id="TFK56908.1"/>
    </source>
</evidence>
<dbReference type="OrthoDB" id="3365698at2759"/>
<feature type="coiled-coil region" evidence="1">
    <location>
        <begin position="5"/>
        <end position="39"/>
    </location>
</feature>
<dbReference type="InterPro" id="IPR036047">
    <property type="entry name" value="F-box-like_dom_sf"/>
</dbReference>
<evidence type="ECO:0000313" key="4">
    <source>
        <dbReference type="Proteomes" id="UP000305948"/>
    </source>
</evidence>
<evidence type="ECO:0000256" key="1">
    <source>
        <dbReference type="SAM" id="Coils"/>
    </source>
</evidence>
<sequence>MGRKGKSSRAALDKLDQKLDELNSNRNVLLSRLHEVDRNIAHTRSKQAELSAISNSKPPVSILPTEILVEILETCYLVLPDKSKCYFPAYVSLVSRAWRDAVQGTPSLWRTIRASPMRLNRLAHYVERCGSQPLEITFNTRLSYGELRVATALSMLKTKARNWRRIEFRLDSQALMLLMPLLSGLSAPRLKTLCFFPLDDNDTGRSIGLNLNMDVPRLSNVHLCQSPIDWHSNVFCELTTLRIEGCWTGSTPPFTMQNLHRALRDCSSRLRELALELPILSMHAGPVRVDVIELPKLQSLELSYCPSRYKPTDLHAVFYTLSAPALQVLSLAHLVPRAWVTFLRSLLLEPPRYSTVAKLKLDSIPIYGNATGYAEMDNNPEGVGDKFIGAFPALQYLECSGDTDAACILRTLIDHLRVGQCPWPDLGTLAVNRCDLPVLLTFIRMRAEHKRPLNVVRLPQHARELSTAPVDAIEEYVKVEYYEPHAEGPQMYDFLDDVD</sequence>
<keyword evidence="1" id="KW-0175">Coiled coil</keyword>